<dbReference type="PRINTS" id="PR01713">
    <property type="entry name" value="NUCEPIMERASE"/>
</dbReference>
<dbReference type="Gene3D" id="3.90.25.10">
    <property type="entry name" value="UDP-galactose 4-epimerase, domain 1"/>
    <property type="match status" value="1"/>
</dbReference>
<dbReference type="InterPro" id="IPR050177">
    <property type="entry name" value="Lipid_A_modif_metabolic_enz"/>
</dbReference>
<name>A0A382TTX6_9ZZZZ</name>
<dbReference type="Pfam" id="PF01370">
    <property type="entry name" value="Epimerase"/>
    <property type="match status" value="1"/>
</dbReference>
<feature type="domain" description="NAD-dependent epimerase/dehydratase" evidence="1">
    <location>
        <begin position="1"/>
        <end position="172"/>
    </location>
</feature>
<dbReference type="PANTHER" id="PTHR43245:SF13">
    <property type="entry name" value="UDP-D-APIOSE_UDP-D-XYLOSE SYNTHASE 2"/>
    <property type="match status" value="1"/>
</dbReference>
<accession>A0A382TTX6</accession>
<dbReference type="InterPro" id="IPR001509">
    <property type="entry name" value="Epimerase_deHydtase"/>
</dbReference>
<organism evidence="2">
    <name type="scientific">marine metagenome</name>
    <dbReference type="NCBI Taxonomy" id="408172"/>
    <lineage>
        <taxon>unclassified sequences</taxon>
        <taxon>metagenomes</taxon>
        <taxon>ecological metagenomes</taxon>
    </lineage>
</organism>
<protein>
    <recommendedName>
        <fullName evidence="1">NAD-dependent epimerase/dehydratase domain-containing protein</fullName>
    </recommendedName>
</protein>
<dbReference type="SUPFAM" id="SSF51735">
    <property type="entry name" value="NAD(P)-binding Rossmann-fold domains"/>
    <property type="match status" value="1"/>
</dbReference>
<evidence type="ECO:0000259" key="1">
    <source>
        <dbReference type="Pfam" id="PF01370"/>
    </source>
</evidence>
<dbReference type="Gene3D" id="3.40.50.720">
    <property type="entry name" value="NAD(P)-binding Rossmann-like Domain"/>
    <property type="match status" value="1"/>
</dbReference>
<dbReference type="PANTHER" id="PTHR43245">
    <property type="entry name" value="BIFUNCTIONAL POLYMYXIN RESISTANCE PROTEIN ARNA"/>
    <property type="match status" value="1"/>
</dbReference>
<dbReference type="EMBL" id="UINC01138774">
    <property type="protein sequence ID" value="SVD24928.1"/>
    <property type="molecule type" value="Genomic_DNA"/>
</dbReference>
<sequence length="242" mass="25884">YVLHQAALPSVARSVKDPRATHQTCASGTLNMLVAAHEAGVQRFVYAGSSSAYGDTPTLPKHENMATNPRSPYAVAKLAGEQYAQVFPALFGLETVVLRYFNVFGPRQDPASFYSAVIPIFISAALKGRAPTINGDGGQTRDFTYVENIVAANLLACFTSTEGVTGEVFNVGCGERISVTDLWAIIQAQLGVKIEAEYAPPRQGDVRDSLADLSKISDGLGYKALVSLNEGLQLTADWLKAL</sequence>
<proteinExistence type="predicted"/>
<evidence type="ECO:0000313" key="2">
    <source>
        <dbReference type="EMBL" id="SVD24928.1"/>
    </source>
</evidence>
<feature type="non-terminal residue" evidence="2">
    <location>
        <position position="1"/>
    </location>
</feature>
<dbReference type="InterPro" id="IPR036291">
    <property type="entry name" value="NAD(P)-bd_dom_sf"/>
</dbReference>
<reference evidence="2" key="1">
    <citation type="submission" date="2018-05" db="EMBL/GenBank/DDBJ databases">
        <authorList>
            <person name="Lanie J.A."/>
            <person name="Ng W.-L."/>
            <person name="Kazmierczak K.M."/>
            <person name="Andrzejewski T.M."/>
            <person name="Davidsen T.M."/>
            <person name="Wayne K.J."/>
            <person name="Tettelin H."/>
            <person name="Glass J.I."/>
            <person name="Rusch D."/>
            <person name="Podicherti R."/>
            <person name="Tsui H.-C.T."/>
            <person name="Winkler M.E."/>
        </authorList>
    </citation>
    <scope>NUCLEOTIDE SEQUENCE</scope>
</reference>
<gene>
    <name evidence="2" type="ORF">METZ01_LOCUS377782</name>
</gene>
<dbReference type="AlphaFoldDB" id="A0A382TTX6"/>